<evidence type="ECO:0000313" key="2">
    <source>
        <dbReference type="Proteomes" id="UP000789759"/>
    </source>
</evidence>
<protein>
    <submittedName>
        <fullName evidence="1">669_t:CDS:1</fullName>
    </submittedName>
</protein>
<comment type="caution">
    <text evidence="1">The sequence shown here is derived from an EMBL/GenBank/DDBJ whole genome shotgun (WGS) entry which is preliminary data.</text>
</comment>
<dbReference type="Proteomes" id="UP000789759">
    <property type="component" value="Unassembled WGS sequence"/>
</dbReference>
<name>A0A9N9JTT1_9GLOM</name>
<organism evidence="1 2">
    <name type="scientific">Cetraspora pellucida</name>
    <dbReference type="NCBI Taxonomy" id="1433469"/>
    <lineage>
        <taxon>Eukaryota</taxon>
        <taxon>Fungi</taxon>
        <taxon>Fungi incertae sedis</taxon>
        <taxon>Mucoromycota</taxon>
        <taxon>Glomeromycotina</taxon>
        <taxon>Glomeromycetes</taxon>
        <taxon>Diversisporales</taxon>
        <taxon>Gigasporaceae</taxon>
        <taxon>Cetraspora</taxon>
    </lineage>
</organism>
<evidence type="ECO:0000313" key="1">
    <source>
        <dbReference type="EMBL" id="CAG8793222.1"/>
    </source>
</evidence>
<dbReference type="EMBL" id="CAJVQA010027936">
    <property type="protein sequence ID" value="CAG8793222.1"/>
    <property type="molecule type" value="Genomic_DNA"/>
</dbReference>
<keyword evidence="2" id="KW-1185">Reference proteome</keyword>
<dbReference type="OrthoDB" id="2347654at2759"/>
<dbReference type="AlphaFoldDB" id="A0A9N9JTT1"/>
<reference evidence="1" key="1">
    <citation type="submission" date="2021-06" db="EMBL/GenBank/DDBJ databases">
        <authorList>
            <person name="Kallberg Y."/>
            <person name="Tangrot J."/>
            <person name="Rosling A."/>
        </authorList>
    </citation>
    <scope>NUCLEOTIDE SEQUENCE</scope>
    <source>
        <strain evidence="1">FL966</strain>
    </source>
</reference>
<sequence>MVDYHITKPSCRYHPYSVTGISLDPRKNRRESMNQVLPDQIVSNLFTSIEQPQAFMHPFTNFDDDGQSNNYGNSFELQDDQIGFLQSEQLCDIPEMMSIPFIPAGNYSQISDIEPFGLFEMSSQASDIGPFVSVENYSQGSDVDQFLNLFGPHFFFDHNDALSQQSSNPDLNVPYAENTNLLFLNESYHNYKSQSSCDITIVPPPIGTIVPPPIGPIVPPPIGPIVPPPIGPIVPSSVGSIVPPSIRSTTQNHPLNPVILKLFDKIWAIWQIE</sequence>
<accession>A0A9N9JTT1</accession>
<gene>
    <name evidence="1" type="ORF">CPELLU_LOCUS17147</name>
</gene>
<proteinExistence type="predicted"/>